<comment type="caution">
    <text evidence="1">The sequence shown here is derived from an EMBL/GenBank/DDBJ whole genome shotgun (WGS) entry which is preliminary data.</text>
</comment>
<dbReference type="AlphaFoldDB" id="X1SUI6"/>
<name>X1SUI6_9ZZZZ</name>
<dbReference type="EMBL" id="BARW01022191">
    <property type="protein sequence ID" value="GAI96618.1"/>
    <property type="molecule type" value="Genomic_DNA"/>
</dbReference>
<dbReference type="InterPro" id="IPR052896">
    <property type="entry name" value="GGT-like_enzyme"/>
</dbReference>
<dbReference type="Gene3D" id="1.10.246.230">
    <property type="match status" value="1"/>
</dbReference>
<dbReference type="PANTHER" id="PTHR43881">
    <property type="entry name" value="GAMMA-GLUTAMYLTRANSPEPTIDASE (AFU_ORTHOLOGUE AFUA_4G13580)"/>
    <property type="match status" value="1"/>
</dbReference>
<dbReference type="Pfam" id="PF01019">
    <property type="entry name" value="G_glu_transpept"/>
    <property type="match status" value="1"/>
</dbReference>
<feature type="non-terminal residue" evidence="1">
    <location>
        <position position="52"/>
    </location>
</feature>
<evidence type="ECO:0000313" key="1">
    <source>
        <dbReference type="EMBL" id="GAI96618.1"/>
    </source>
</evidence>
<proteinExistence type="predicted"/>
<accession>X1SUI6</accession>
<organism evidence="1">
    <name type="scientific">marine sediment metagenome</name>
    <dbReference type="NCBI Taxonomy" id="412755"/>
    <lineage>
        <taxon>unclassified sequences</taxon>
        <taxon>metagenomes</taxon>
        <taxon>ecological metagenomes</taxon>
    </lineage>
</organism>
<sequence>MFFEIPPNGQGITALIALNILEDFNISEIEHLSVQYLHTLIEAMRIAFADTR</sequence>
<protein>
    <submittedName>
        <fullName evidence="1">Uncharacterized protein</fullName>
    </submittedName>
</protein>
<reference evidence="1" key="1">
    <citation type="journal article" date="2014" name="Front. Microbiol.">
        <title>High frequency of phylogenetically diverse reductive dehalogenase-homologous genes in deep subseafloor sedimentary metagenomes.</title>
        <authorList>
            <person name="Kawai M."/>
            <person name="Futagami T."/>
            <person name="Toyoda A."/>
            <person name="Takaki Y."/>
            <person name="Nishi S."/>
            <person name="Hori S."/>
            <person name="Arai W."/>
            <person name="Tsubouchi T."/>
            <person name="Morono Y."/>
            <person name="Uchiyama I."/>
            <person name="Ito T."/>
            <person name="Fujiyama A."/>
            <person name="Inagaki F."/>
            <person name="Takami H."/>
        </authorList>
    </citation>
    <scope>NUCLEOTIDE SEQUENCE</scope>
    <source>
        <strain evidence="1">Expedition CK06-06</strain>
    </source>
</reference>
<dbReference type="SUPFAM" id="SSF56235">
    <property type="entry name" value="N-terminal nucleophile aminohydrolases (Ntn hydrolases)"/>
    <property type="match status" value="1"/>
</dbReference>
<dbReference type="PANTHER" id="PTHR43881:SF1">
    <property type="entry name" value="GAMMA-GLUTAMYLTRANSPEPTIDASE (AFU_ORTHOLOGUE AFUA_4G13580)"/>
    <property type="match status" value="1"/>
</dbReference>
<gene>
    <name evidence="1" type="ORF">S12H4_37111</name>
</gene>
<dbReference type="InterPro" id="IPR029055">
    <property type="entry name" value="Ntn_hydrolases_N"/>
</dbReference>